<dbReference type="InterPro" id="IPR001343">
    <property type="entry name" value="Hemolysn_Ca-bd"/>
</dbReference>
<organism evidence="4 5">
    <name type="scientific">Brevundimonas kwangchunensis</name>
    <dbReference type="NCBI Taxonomy" id="322163"/>
    <lineage>
        <taxon>Bacteria</taxon>
        <taxon>Pseudomonadati</taxon>
        <taxon>Pseudomonadota</taxon>
        <taxon>Alphaproteobacteria</taxon>
        <taxon>Caulobacterales</taxon>
        <taxon>Caulobacteraceae</taxon>
        <taxon>Brevundimonas</taxon>
    </lineage>
</organism>
<dbReference type="NCBIfam" id="TIGR01965">
    <property type="entry name" value="VCBS_repeat"/>
    <property type="match status" value="2"/>
</dbReference>
<accession>A0ABN1H318</accession>
<dbReference type="Pfam" id="PF00353">
    <property type="entry name" value="HemolysinCabind"/>
    <property type="match status" value="6"/>
</dbReference>
<sequence>MTAFTMKSPTTGGDLPSGVTAVGGIVLDLIGVNGVRVVVQLSADQLFSGTWGPEDGNPATIGVMGGLSPQVLTQLGGGLSQMAVRITVDDADTSVGDLDYMNNFLMLNGHEVGNFSTQATQATSNTGVLRGSATGFQNGAISTGWFHVTDGEVLNDIYASLLSGNQATFGLFDNDEIPDENGYDFGAGIAGSYFGVTVPNQAPTAVDDSGYVVSHNGRLTVAATNGVLANDADPENANLTAVVVQGPQHGTVTLNADGSFTYIPNPGYSGPDSFTYRTSDGALADDAVVSLTVSANVAPVARADAYSMERGAVLTVDAANGVLANDNDPEGGTLTASLFGQPRNGTVTMNPDGSFVYTPNPLFHGTDSFIYLVTDSSGEISSQVVTLTVANNNTPPVAVGESYEVDRNTVLTVTAEDGILANDHDPDGDTLQILMAGPPLHGSITINQDGSFTYTPHLNYSGPDSFSYIIRDPSGDEALATVRLTVRGPNNPPVARDNGYQVDEDGTLTIGAPGGVLANDVDPEGAPLTAQLVSGPSHGTLELAADGSFIYIPNPGFTGTDSFVYAAFDGRDSTPATVTLTVNSRNDAPVGVADSYAVQVGDTLNVNAAEGVLANDGDEDGDDLTATLMQGPRNGQFSLNADGSFTYTPDFGFTGTDTFIYSLNDGTTSVPVTVTLTVNPRAGREITLDDNANRVTYARDNEAVIVNALGGNDSITGTRFDDELRLGDGNDEGIGGEGNDTILGGIGNDKLFGDAGNDRLEGGEGDDLLHGGAGADVMIGGSGNDTYYVHSADDQVVENAGEGTDNVRSTVSWVLADHFEDLMLEGAASVDGTGNALNNSITGNAGVNVIRGLGGNDRLFGLAGNDHLEGGEGDDLLHGGAGVDVMIGGVGNDIYYVDSADDQVIENAGEGRDNVRSTVSWVLGDHFEELMLEGMADIDGTGNALDNAVMGNNANNVLYGLDGNDTLAGNGGDDTLYGGRGNDRLVGRSGNDVLHGGEGDDQYFVDSQDVIVEADGEGRDEVFSVGDYKLSANLEILRLDGTANLHGEGNELDNYIAGNSGNNRLTGGLGNDQIFGGQGDDLLFGDNGEGDQRLGGNDRLDGGDGNDQLYGGHGDDRLFGGAGDDVLAGEFGVNRLEGGRGDDRFFFHRNSLSQADGGWDTIVDFHGAGTSDQGEQDMLSFRGYSSQATLVFERYGANQSQQFYRVVDPDNPAVVRLILVNTVGTTNLLTADDYYFNPN</sequence>
<evidence type="ECO:0000256" key="1">
    <source>
        <dbReference type="ARBA" id="ARBA00004613"/>
    </source>
</evidence>
<feature type="region of interest" description="Disordered" evidence="3">
    <location>
        <begin position="1085"/>
        <end position="1106"/>
    </location>
</feature>
<dbReference type="PANTHER" id="PTHR38340:SF1">
    <property type="entry name" value="S-LAYER PROTEIN"/>
    <property type="match status" value="1"/>
</dbReference>
<reference evidence="4 5" key="1">
    <citation type="journal article" date="2019" name="Int. J. Syst. Evol. Microbiol.">
        <title>The Global Catalogue of Microorganisms (GCM) 10K type strain sequencing project: providing services to taxonomists for standard genome sequencing and annotation.</title>
        <authorList>
            <consortium name="The Broad Institute Genomics Platform"/>
            <consortium name="The Broad Institute Genome Sequencing Center for Infectious Disease"/>
            <person name="Wu L."/>
            <person name="Ma J."/>
        </authorList>
    </citation>
    <scope>NUCLEOTIDE SEQUENCE [LARGE SCALE GENOMIC DNA]</scope>
    <source>
        <strain evidence="4 5">JCM 12928</strain>
    </source>
</reference>
<comment type="caution">
    <text evidence="4">The sequence shown here is derived from an EMBL/GenBank/DDBJ whole genome shotgun (WGS) entry which is preliminary data.</text>
</comment>
<dbReference type="PANTHER" id="PTHR38340">
    <property type="entry name" value="S-LAYER PROTEIN"/>
    <property type="match status" value="1"/>
</dbReference>
<dbReference type="Pfam" id="PF17963">
    <property type="entry name" value="Big_9"/>
    <property type="match status" value="5"/>
</dbReference>
<comment type="subcellular location">
    <subcellularLocation>
        <location evidence="1">Secreted</location>
    </subcellularLocation>
</comment>
<proteinExistence type="predicted"/>
<dbReference type="PRINTS" id="PR00313">
    <property type="entry name" value="CABNDNGRPT"/>
</dbReference>
<keyword evidence="2" id="KW-0964">Secreted</keyword>
<feature type="compositionally biased region" description="Basic and acidic residues" evidence="3">
    <location>
        <begin position="1090"/>
        <end position="1102"/>
    </location>
</feature>
<dbReference type="RefSeq" id="WP_343794406.1">
    <property type="nucleotide sequence ID" value="NZ_BAAAGA010000006.1"/>
</dbReference>
<dbReference type="Gene3D" id="2.150.10.10">
    <property type="entry name" value="Serralysin-like metalloprotease, C-terminal"/>
    <property type="match status" value="5"/>
</dbReference>
<evidence type="ECO:0000256" key="2">
    <source>
        <dbReference type="ARBA" id="ARBA00022525"/>
    </source>
</evidence>
<dbReference type="InterPro" id="IPR050557">
    <property type="entry name" value="RTX_toxin/Mannuronan_C5-epim"/>
</dbReference>
<dbReference type="NCBIfam" id="NF012211">
    <property type="entry name" value="tand_rpt_95"/>
    <property type="match status" value="5"/>
</dbReference>
<dbReference type="Gene3D" id="2.60.40.3440">
    <property type="match status" value="4"/>
</dbReference>
<dbReference type="InterPro" id="IPR011049">
    <property type="entry name" value="Serralysin-like_metalloprot_C"/>
</dbReference>
<dbReference type="PROSITE" id="PS00330">
    <property type="entry name" value="HEMOLYSIN_CALCIUM"/>
    <property type="match status" value="7"/>
</dbReference>
<evidence type="ECO:0000313" key="4">
    <source>
        <dbReference type="EMBL" id="GAA0627724.1"/>
    </source>
</evidence>
<dbReference type="EMBL" id="BAAAGA010000006">
    <property type="protein sequence ID" value="GAA0627724.1"/>
    <property type="molecule type" value="Genomic_DNA"/>
</dbReference>
<dbReference type="InterPro" id="IPR010221">
    <property type="entry name" value="VCBS_dom"/>
</dbReference>
<keyword evidence="5" id="KW-1185">Reference proteome</keyword>
<evidence type="ECO:0008006" key="6">
    <source>
        <dbReference type="Google" id="ProtNLM"/>
    </source>
</evidence>
<evidence type="ECO:0000256" key="3">
    <source>
        <dbReference type="SAM" id="MobiDB-lite"/>
    </source>
</evidence>
<gene>
    <name evidence="4" type="ORF">GCM10009422_25930</name>
</gene>
<evidence type="ECO:0000313" key="5">
    <source>
        <dbReference type="Proteomes" id="UP001501352"/>
    </source>
</evidence>
<name>A0ABN1H318_9CAUL</name>
<dbReference type="Proteomes" id="UP001501352">
    <property type="component" value="Unassembled WGS sequence"/>
</dbReference>
<dbReference type="InterPro" id="IPR018511">
    <property type="entry name" value="Hemolysin-typ_Ca-bd_CS"/>
</dbReference>
<dbReference type="SUPFAM" id="SSF51120">
    <property type="entry name" value="beta-Roll"/>
    <property type="match status" value="4"/>
</dbReference>
<protein>
    <recommendedName>
        <fullName evidence="6">Tandem-95 repeat protein</fullName>
    </recommendedName>
</protein>
<dbReference type="Gene3D" id="2.60.40.2810">
    <property type="match status" value="1"/>
</dbReference>